<evidence type="ECO:0000256" key="1">
    <source>
        <dbReference type="SAM" id="SignalP"/>
    </source>
</evidence>
<evidence type="ECO:0000313" key="3">
    <source>
        <dbReference type="Proteomes" id="UP000663824"/>
    </source>
</evidence>
<proteinExistence type="predicted"/>
<organism evidence="2 3">
    <name type="scientific">Rotaria magnacalcarata</name>
    <dbReference type="NCBI Taxonomy" id="392030"/>
    <lineage>
        <taxon>Eukaryota</taxon>
        <taxon>Metazoa</taxon>
        <taxon>Spiralia</taxon>
        <taxon>Gnathifera</taxon>
        <taxon>Rotifera</taxon>
        <taxon>Eurotatoria</taxon>
        <taxon>Bdelloidea</taxon>
        <taxon>Philodinida</taxon>
        <taxon>Philodinidae</taxon>
        <taxon>Rotaria</taxon>
    </lineage>
</organism>
<feature type="chain" id="PRO_5032903680" evidence="1">
    <location>
        <begin position="23"/>
        <end position="73"/>
    </location>
</feature>
<name>A0A816NSD2_9BILA</name>
<comment type="caution">
    <text evidence="2">The sequence shown here is derived from an EMBL/GenBank/DDBJ whole genome shotgun (WGS) entry which is preliminary data.</text>
</comment>
<dbReference type="AlphaFoldDB" id="A0A816NSD2"/>
<accession>A0A816NSD2</accession>
<protein>
    <submittedName>
        <fullName evidence="2">Uncharacterized protein</fullName>
    </submittedName>
</protein>
<reference evidence="2" key="1">
    <citation type="submission" date="2021-02" db="EMBL/GenBank/DDBJ databases">
        <authorList>
            <person name="Nowell W R."/>
        </authorList>
    </citation>
    <scope>NUCLEOTIDE SEQUENCE</scope>
</reference>
<sequence length="73" mass="8227">MQGFSCLVIVVCLLSIGLSVDAQLHRIKLHHFQSVHDQLLEVDSHKLVAFERKYGLAGPIPEGLTNYLDVRQE</sequence>
<dbReference type="EMBL" id="CAJNRE010004835">
    <property type="protein sequence ID" value="CAF2039288.1"/>
    <property type="molecule type" value="Genomic_DNA"/>
</dbReference>
<keyword evidence="1" id="KW-0732">Signal</keyword>
<dbReference type="Proteomes" id="UP000663824">
    <property type="component" value="Unassembled WGS sequence"/>
</dbReference>
<evidence type="ECO:0000313" key="2">
    <source>
        <dbReference type="EMBL" id="CAF2039288.1"/>
    </source>
</evidence>
<gene>
    <name evidence="2" type="ORF">MBJ925_LOCUS11140</name>
</gene>
<feature type="signal peptide" evidence="1">
    <location>
        <begin position="1"/>
        <end position="22"/>
    </location>
</feature>